<organism evidence="7 8">
    <name type="scientific">Limulus polyphemus</name>
    <name type="common">Atlantic horseshoe crab</name>
    <dbReference type="NCBI Taxonomy" id="6850"/>
    <lineage>
        <taxon>Eukaryota</taxon>
        <taxon>Metazoa</taxon>
        <taxon>Ecdysozoa</taxon>
        <taxon>Arthropoda</taxon>
        <taxon>Chelicerata</taxon>
        <taxon>Merostomata</taxon>
        <taxon>Xiphosura</taxon>
        <taxon>Limulidae</taxon>
        <taxon>Limulus</taxon>
    </lineage>
</organism>
<name>A0ABM1S386_LIMPO</name>
<dbReference type="InterPro" id="IPR017874">
    <property type="entry name" value="CRIC_domain"/>
</dbReference>
<feature type="compositionally biased region" description="Polar residues" evidence="2">
    <location>
        <begin position="1409"/>
        <end position="1424"/>
    </location>
</feature>
<dbReference type="InterPro" id="IPR013761">
    <property type="entry name" value="SAM/pointed_sf"/>
</dbReference>
<dbReference type="Proteomes" id="UP000694941">
    <property type="component" value="Unplaced"/>
</dbReference>
<evidence type="ECO:0000259" key="4">
    <source>
        <dbReference type="PROSITE" id="PS50105"/>
    </source>
</evidence>
<feature type="compositionally biased region" description="Low complexity" evidence="2">
    <location>
        <begin position="966"/>
        <end position="984"/>
    </location>
</feature>
<feature type="compositionally biased region" description="Basic and acidic residues" evidence="2">
    <location>
        <begin position="1462"/>
        <end position="1481"/>
    </location>
</feature>
<dbReference type="SMART" id="SM00228">
    <property type="entry name" value="PDZ"/>
    <property type="match status" value="1"/>
</dbReference>
<feature type="region of interest" description="Disordered" evidence="2">
    <location>
        <begin position="962"/>
        <end position="1056"/>
    </location>
</feature>
<dbReference type="RefSeq" id="XP_022238091.1">
    <property type="nucleotide sequence ID" value="XM_022382383.1"/>
</dbReference>
<evidence type="ECO:0000259" key="5">
    <source>
        <dbReference type="PROSITE" id="PS50106"/>
    </source>
</evidence>
<dbReference type="SUPFAM" id="SSF50729">
    <property type="entry name" value="PH domain-like"/>
    <property type="match status" value="1"/>
</dbReference>
<dbReference type="PROSITE" id="PS51290">
    <property type="entry name" value="CRIC"/>
    <property type="match status" value="1"/>
</dbReference>
<feature type="region of interest" description="Disordered" evidence="2">
    <location>
        <begin position="1446"/>
        <end position="1496"/>
    </location>
</feature>
<feature type="region of interest" description="Disordered" evidence="2">
    <location>
        <begin position="549"/>
        <end position="580"/>
    </location>
</feature>
<feature type="region of interest" description="Disordered" evidence="2">
    <location>
        <begin position="1409"/>
        <end position="1430"/>
    </location>
</feature>
<dbReference type="Pfam" id="PF00595">
    <property type="entry name" value="PDZ"/>
    <property type="match status" value="1"/>
</dbReference>
<feature type="compositionally biased region" description="Polar residues" evidence="2">
    <location>
        <begin position="1092"/>
        <end position="1114"/>
    </location>
</feature>
<dbReference type="SMART" id="SM00454">
    <property type="entry name" value="SAM"/>
    <property type="match status" value="1"/>
</dbReference>
<dbReference type="PROSITE" id="PS50105">
    <property type="entry name" value="SAM_DOMAIN"/>
    <property type="match status" value="1"/>
</dbReference>
<proteinExistence type="inferred from homology"/>
<reference evidence="8" key="1">
    <citation type="submission" date="2025-08" db="UniProtKB">
        <authorList>
            <consortium name="RefSeq"/>
        </authorList>
    </citation>
    <scope>IDENTIFICATION</scope>
    <source>
        <tissue evidence="8">Muscle</tissue>
    </source>
</reference>
<dbReference type="SMART" id="SM00233">
    <property type="entry name" value="PH"/>
    <property type="match status" value="1"/>
</dbReference>
<dbReference type="PANTHER" id="PTHR12844:SF42">
    <property type="entry name" value="CONNECTOR ENHANCER OF KSR PROTEIN CNK"/>
    <property type="match status" value="1"/>
</dbReference>
<feature type="compositionally biased region" description="Basic and acidic residues" evidence="2">
    <location>
        <begin position="1532"/>
        <end position="1542"/>
    </location>
</feature>
<dbReference type="PROSITE" id="PS50003">
    <property type="entry name" value="PH_DOMAIN"/>
    <property type="match status" value="1"/>
</dbReference>
<evidence type="ECO:0000259" key="3">
    <source>
        <dbReference type="PROSITE" id="PS50003"/>
    </source>
</evidence>
<feature type="compositionally biased region" description="Low complexity" evidence="2">
    <location>
        <begin position="1045"/>
        <end position="1056"/>
    </location>
</feature>
<sequence length="1762" mass="194837">MAYINVVEWTPEHTAEWLQGLDDGIVPYAHFFLNNNIDGRRLLTLVAEDLVNLNVNKIGHQELILEAVDLLRQLQYNLTSENLQSLSLKLSCKAWNLFNELKLNGPLEASDNKKQEKVSTATLSAVSDILVSVKSLISWLDRYPFCGQDQYTPVRKTVLKLSIELASTAQRDQFVEKPHQVIKNNCLNLAELCDKVIQEYSDSLLIQPASLDVATVKKKSDEELGMHIHSSYSGVHMVGGVKFQSPAHRSGRIEEGDEIVQVNYQTVVGWQLKRLVNAMREHPTEAHLTLKKRPRHVNNFGQVIVLRPYRIPSKKSFFGKVHKWSEGSSLHIQAYPEQNSQPVITRTEPDDEDDSAFLPDDTAVGQNQVMHAALPVHYNVFPAKSRATVQRRATVSGASPTITRPPVNIEELVANAPVLKKKKDSITRSISHDPANLTGSAEGNGKAVSPRLGPITSTDSEESLEKAKYQEVDFLRKEPVVTSVQRPVTVAAIRGLEKVAESTSAECRISGSELVLPLQEEDYTILENKSLHTDSMQDSGISTATSEISTSTFMGNKEEDREANATDSGDNDAFSGSSTRGVWTAQDTTFGGRHLSARDISNVVAGGSMCNVENQPVLTKVTRIISPHCLVESQHLRVSKKENDNCSYEVTVVGGVPHKRPTHLKEENQVQSGYLRRKPHLPSRLATNRRISCKDLGMGDCEGWLYYKKERHGILTGARWTKCWVILKKHYLYCYQSKENEKADCLVYIPGFTVSPALESKSKKYAFKLYHPGTTFYFASDSQQDMVKWLNKLGLAAIAFDPSSILPTNRSELDKAICSENAYFSETEEESEESSPGNNRRVFHMDQHEPSFLSGSFSSGLSTSESLEDSLQSHHGDEESVNSSRLGVSNSGGDDVANLRNISDNNVTSSSLNSSSVNLTKSGFLNHFEKVMSRTIVTSQPTFPPNSALLPYCSTASSPLINSPQTVSNSTSNRTSCSNVNSTSINSPESVFASDSGKTGSHSYHSEKLYNIHRPRRGGTASVSKKSSPSYPSKPVHSSHGRQTSSSLSSVSSNSSSMYDSYKNRIVVNNNNINSLSISMKPEVSFQRDQRQNIPSVTSSRPNGISSTNTQLGNTDTYQKQSLESQYPWPGLGTYPGAEGRQVLDTRTNRFSGGFHHSLGRQKSAEKEMSPGFVARMAGSYNSLSQKGTTTPSGSLERLRLRDPSPAPGYVAKISGSFDQLAKERAKSESSAPNHSFQEGSSKPTHMSCKWEPARNQCSSTSRDHRFLSDADLQGRFQGTSYRDVGQLDHDVSLLDKEYNRLYGKKRQPGGKPNIAPQLNRSGSRTEMRMYGSKVPYDFPKTATSQQIHHLYTSRHGSEQDLTQMAVDTADSRLRKEFMQQQLGTIPGDTSGLNGSFFPSTGISLHRTSAVHTSSSGVESNSKQNESKSGHMFRLFGSSKISKIVSPKQERKHIFGGKIKSPKAERKKGENKNVTSSRDRTFLGSPKLGRAIFGSPKSDRKLMNSAAVQTDHSFDPLIPESPQHLDAGSSLRHSEESLKSSRLEELTAYPDISEEFLKTSSNSSLNSSASGSVVSSSSSSRYYVETRIRPQITISLPLVTESSSDELPDTPRTPLKPTMGVSMLGKRRTGSVKTPPLKRKESVVESPELASSKNEVTFKINASEESDLDKDELVQLASVLRKANLTVDGVDIYVRRRRTMFEASENKRESQLMLQYLALKRTLKDREAELSAIDDLLVENVTSAQLEKWACKYPHLLPPGYC</sequence>
<feature type="region of interest" description="Disordered" evidence="2">
    <location>
        <begin position="1304"/>
        <end position="1325"/>
    </location>
</feature>
<evidence type="ECO:0000259" key="6">
    <source>
        <dbReference type="PROSITE" id="PS51290"/>
    </source>
</evidence>
<keyword evidence="7" id="KW-1185">Reference proteome</keyword>
<feature type="compositionally biased region" description="Low complexity" evidence="2">
    <location>
        <begin position="854"/>
        <end position="865"/>
    </location>
</feature>
<feature type="domain" description="SAM" evidence="4">
    <location>
        <begin position="9"/>
        <end position="74"/>
    </location>
</feature>
<dbReference type="PANTHER" id="PTHR12844">
    <property type="entry name" value="CONNECTOR ENCHANCER OF KINASE SUPPRESSOR OF RAS"/>
    <property type="match status" value="1"/>
</dbReference>
<evidence type="ECO:0000256" key="2">
    <source>
        <dbReference type="SAM" id="MobiDB-lite"/>
    </source>
</evidence>
<feature type="region of interest" description="Disordered" evidence="2">
    <location>
        <begin position="1181"/>
        <end position="1263"/>
    </location>
</feature>
<dbReference type="Pfam" id="PF00536">
    <property type="entry name" value="SAM_1"/>
    <property type="match status" value="1"/>
</dbReference>
<feature type="region of interest" description="Disordered" evidence="2">
    <location>
        <begin position="1513"/>
        <end position="1542"/>
    </location>
</feature>
<protein>
    <submittedName>
        <fullName evidence="8">Uncharacterized protein LOC106478730 isoform X1</fullName>
    </submittedName>
</protein>
<feature type="region of interest" description="Disordered" evidence="2">
    <location>
        <begin position="425"/>
        <end position="463"/>
    </location>
</feature>
<feature type="domain" description="CRIC" evidence="6">
    <location>
        <begin position="82"/>
        <end position="176"/>
    </location>
</feature>
<feature type="region of interest" description="Disordered" evidence="2">
    <location>
        <begin position="1086"/>
        <end position="1114"/>
    </location>
</feature>
<evidence type="ECO:0000313" key="7">
    <source>
        <dbReference type="Proteomes" id="UP000694941"/>
    </source>
</evidence>
<accession>A0ABM1S386</accession>
<dbReference type="Gene3D" id="2.30.42.10">
    <property type="match status" value="1"/>
</dbReference>
<dbReference type="Gene3D" id="1.10.150.50">
    <property type="entry name" value="Transcription Factor, Ets-1"/>
    <property type="match status" value="1"/>
</dbReference>
<dbReference type="InterPro" id="IPR051566">
    <property type="entry name" value="CNKSR"/>
</dbReference>
<dbReference type="GeneID" id="106478730"/>
<comment type="similarity">
    <text evidence="1">Belongs to the CNKSR family.</text>
</comment>
<dbReference type="Gene3D" id="2.30.29.30">
    <property type="entry name" value="Pleckstrin-homology domain (PH domain)/Phosphotyrosine-binding domain (PTB)"/>
    <property type="match status" value="1"/>
</dbReference>
<dbReference type="SUPFAM" id="SSF47769">
    <property type="entry name" value="SAM/Pointed domain"/>
    <property type="match status" value="1"/>
</dbReference>
<evidence type="ECO:0000313" key="8">
    <source>
        <dbReference type="RefSeq" id="XP_022238091.1"/>
    </source>
</evidence>
<feature type="region of interest" description="Disordered" evidence="2">
    <location>
        <begin position="1600"/>
        <end position="1648"/>
    </location>
</feature>
<evidence type="ECO:0000256" key="1">
    <source>
        <dbReference type="ARBA" id="ARBA00009498"/>
    </source>
</evidence>
<gene>
    <name evidence="8" type="primary">LOC106478730</name>
</gene>
<dbReference type="Pfam" id="PF00169">
    <property type="entry name" value="PH"/>
    <property type="match status" value="1"/>
</dbReference>
<dbReference type="InterPro" id="IPR001660">
    <property type="entry name" value="SAM"/>
</dbReference>
<dbReference type="InterPro" id="IPR001849">
    <property type="entry name" value="PH_domain"/>
</dbReference>
<feature type="compositionally biased region" description="Polar residues" evidence="2">
    <location>
        <begin position="881"/>
        <end position="892"/>
    </location>
</feature>
<dbReference type="InterPro" id="IPR001478">
    <property type="entry name" value="PDZ"/>
</dbReference>
<feature type="compositionally biased region" description="Low complexity" evidence="2">
    <location>
        <begin position="1022"/>
        <end position="1038"/>
    </location>
</feature>
<feature type="domain" description="PDZ" evidence="5">
    <location>
        <begin position="213"/>
        <end position="294"/>
    </location>
</feature>
<feature type="domain" description="PH" evidence="3">
    <location>
        <begin position="698"/>
        <end position="798"/>
    </location>
</feature>
<dbReference type="PROSITE" id="PS50106">
    <property type="entry name" value="PDZ"/>
    <property type="match status" value="1"/>
</dbReference>
<dbReference type="CDD" id="cd06748">
    <property type="entry name" value="PDZ_CNK1_2_3-like"/>
    <property type="match status" value="1"/>
</dbReference>
<dbReference type="Pfam" id="PF10534">
    <property type="entry name" value="CRIC_ras_sig"/>
    <property type="match status" value="1"/>
</dbReference>
<dbReference type="SUPFAM" id="SSF50156">
    <property type="entry name" value="PDZ domain-like"/>
    <property type="match status" value="1"/>
</dbReference>
<dbReference type="InterPro" id="IPR011993">
    <property type="entry name" value="PH-like_dom_sf"/>
</dbReference>
<dbReference type="InterPro" id="IPR036034">
    <property type="entry name" value="PDZ_sf"/>
</dbReference>
<feature type="compositionally biased region" description="Polar residues" evidence="2">
    <location>
        <begin position="1181"/>
        <end position="1194"/>
    </location>
</feature>
<feature type="compositionally biased region" description="Polar residues" evidence="2">
    <location>
        <begin position="1229"/>
        <end position="1245"/>
    </location>
</feature>
<feature type="region of interest" description="Disordered" evidence="2">
    <location>
        <begin position="854"/>
        <end position="901"/>
    </location>
</feature>